<dbReference type="AlphaFoldDB" id="A0A1N6ND95"/>
<name>A0A1N6ND95_AQUAC</name>
<dbReference type="Pfam" id="PF10124">
    <property type="entry name" value="Mu-like_gpT"/>
    <property type="match status" value="1"/>
</dbReference>
<dbReference type="Proteomes" id="UP000185841">
    <property type="component" value="Unassembled WGS sequence"/>
</dbReference>
<sequence length="297" mass="32840">MIINKANLAILHTGYKAAFAAAFSGAEIDYDKLVLEVKSGTAIETYGWLGATTRFREWIGDRVVQNLGVHDYSIKNKSFENTVGVPRDAIEDDQYGIYTPLMSQLGQDAKEHPAELVYALLKAGFASKCYDGQYFFDTDHPVIGANGQEASVSNFQGGSGTPWYLLDTTRMIRPLILQKRKPYNFVAKTAETDDNVFDRKEYVWGVDARLNVGYGLWQLAYASKEALDATSFGEAYADMQSLKGDNGRPLGIRPKLLVVPPSLREKALEVVKAERNAAGATNINRDVVDVLVTPWLA</sequence>
<protein>
    <submittedName>
        <fullName evidence="2">Mu-like prophage major head subunit gpT</fullName>
    </submittedName>
</protein>
<dbReference type="InterPro" id="IPR018774">
    <property type="entry name" value="Phage_Mu_GpT"/>
</dbReference>
<proteinExistence type="predicted"/>
<organism evidence="2 3">
    <name type="scientific">Aquipseudomonas alcaligenes</name>
    <name type="common">Pseudomonas alcaligenes</name>
    <dbReference type="NCBI Taxonomy" id="43263"/>
    <lineage>
        <taxon>Bacteria</taxon>
        <taxon>Pseudomonadati</taxon>
        <taxon>Pseudomonadota</taxon>
        <taxon>Gammaproteobacteria</taxon>
        <taxon>Pseudomonadales</taxon>
        <taxon>Pseudomonadaceae</taxon>
        <taxon>Aquipseudomonas</taxon>
    </lineage>
</organism>
<feature type="domain" description="Bacteriophage Mu GpT" evidence="1">
    <location>
        <begin position="9"/>
        <end position="296"/>
    </location>
</feature>
<gene>
    <name evidence="2" type="ORF">SAMN05878282_101225</name>
</gene>
<dbReference type="EMBL" id="FTMP01000001">
    <property type="protein sequence ID" value="SIP90022.1"/>
    <property type="molecule type" value="Genomic_DNA"/>
</dbReference>
<dbReference type="RefSeq" id="WP_076423551.1">
    <property type="nucleotide sequence ID" value="NZ_FTMP01000001.1"/>
</dbReference>
<evidence type="ECO:0000259" key="1">
    <source>
        <dbReference type="Pfam" id="PF10124"/>
    </source>
</evidence>
<evidence type="ECO:0000313" key="2">
    <source>
        <dbReference type="EMBL" id="SIP90022.1"/>
    </source>
</evidence>
<evidence type="ECO:0000313" key="3">
    <source>
        <dbReference type="Proteomes" id="UP000185841"/>
    </source>
</evidence>
<accession>A0A1N6ND95</accession>
<reference evidence="2 3" key="1">
    <citation type="submission" date="2017-01" db="EMBL/GenBank/DDBJ databases">
        <authorList>
            <person name="Mah S.A."/>
            <person name="Swanson W.J."/>
            <person name="Moy G.W."/>
            <person name="Vacquier V.D."/>
        </authorList>
    </citation>
    <scope>NUCLEOTIDE SEQUENCE [LARGE SCALE GENOMIC DNA]</scope>
    <source>
        <strain evidence="2 3">RU36E</strain>
    </source>
</reference>